<accession>A0A9J6RLU9</accession>
<name>A0A9J6RLU9_9GAMM</name>
<dbReference type="Pfam" id="PF13509">
    <property type="entry name" value="S1_2"/>
    <property type="match status" value="2"/>
</dbReference>
<dbReference type="Pfam" id="PF17783">
    <property type="entry name" value="WHD_CvfB"/>
    <property type="match status" value="1"/>
</dbReference>
<dbReference type="RefSeq" id="WP_258331317.1">
    <property type="nucleotide sequence ID" value="NZ_JAPTGG010000005.1"/>
</dbReference>
<dbReference type="PANTHER" id="PTHR37296:SF1">
    <property type="entry name" value="CONSERVED VIRULENCE FACTOR B"/>
    <property type="match status" value="1"/>
</dbReference>
<organism evidence="4 5">
    <name type="scientific">Dasania phycosphaerae</name>
    <dbReference type="NCBI Taxonomy" id="2950436"/>
    <lineage>
        <taxon>Bacteria</taxon>
        <taxon>Pseudomonadati</taxon>
        <taxon>Pseudomonadota</taxon>
        <taxon>Gammaproteobacteria</taxon>
        <taxon>Cellvibrionales</taxon>
        <taxon>Spongiibacteraceae</taxon>
        <taxon>Dasania</taxon>
    </lineage>
</organism>
<dbReference type="InterPro" id="IPR012340">
    <property type="entry name" value="NA-bd_OB-fold"/>
</dbReference>
<reference evidence="4 5" key="1">
    <citation type="submission" date="2022-12" db="EMBL/GenBank/DDBJ databases">
        <title>Dasania phycosphaerae sp. nov., isolated from particulate material of the south coast of Korea.</title>
        <authorList>
            <person name="Jiang Y."/>
        </authorList>
    </citation>
    <scope>NUCLEOTIDE SEQUENCE [LARGE SCALE GENOMIC DNA]</scope>
    <source>
        <strain evidence="4 5">GY-19</strain>
    </source>
</reference>
<dbReference type="InterPro" id="IPR014464">
    <property type="entry name" value="CvfB_fam"/>
</dbReference>
<evidence type="ECO:0000259" key="3">
    <source>
        <dbReference type="Pfam" id="PF17783"/>
    </source>
</evidence>
<dbReference type="PIRSF" id="PIRSF012524">
    <property type="entry name" value="YitL_S1"/>
    <property type="match status" value="1"/>
</dbReference>
<evidence type="ECO:0000256" key="1">
    <source>
        <dbReference type="PIRNR" id="PIRNR012524"/>
    </source>
</evidence>
<dbReference type="InterPro" id="IPR039566">
    <property type="entry name" value="CvfB_S1_st"/>
</dbReference>
<evidence type="ECO:0000313" key="5">
    <source>
        <dbReference type="Proteomes" id="UP001069090"/>
    </source>
</evidence>
<dbReference type="InterPro" id="IPR036388">
    <property type="entry name" value="WH-like_DNA-bd_sf"/>
</dbReference>
<sequence length="282" mass="31149">MGQSSTVQIGKTNTLSISKINAVGAMLDGGPLGSILLTATANTPSLVVGENIEVFVYLDAEGELAATTLKPKAQLGEIAWLQVADVTNVGGFLDWGLPKDLFIPFAEQQFELQVGRHVLAKVYLDKKNRLTASTRLDHLLSDDEHNFKDGEKVNLLIAEKTELGYKAIINHQCFGLLYDNELIQPLKKGQSHTGYIKKIRSDNKIDLSLNPIGFNQQQHDAIGQSILDKLKENDGFMLLNDKSPPEAIYKVFGVSKKAFKKACGTLYKKKLIDIEKQGIRLR</sequence>
<dbReference type="AlphaFoldDB" id="A0A9J6RLU9"/>
<dbReference type="Gene3D" id="1.10.10.10">
    <property type="entry name" value="Winged helix-like DNA-binding domain superfamily/Winged helix DNA-binding domain"/>
    <property type="match status" value="1"/>
</dbReference>
<dbReference type="InterPro" id="IPR040764">
    <property type="entry name" value="CvfB_WH"/>
</dbReference>
<feature type="domain" description="Conserved virulence factor B first S1" evidence="2">
    <location>
        <begin position="9"/>
        <end position="68"/>
    </location>
</feature>
<feature type="domain" description="Conserved virulence factor B-like winged helix" evidence="3">
    <location>
        <begin position="224"/>
        <end position="281"/>
    </location>
</feature>
<gene>
    <name evidence="4" type="ORF">O0V09_08155</name>
</gene>
<dbReference type="PANTHER" id="PTHR37296">
    <property type="entry name" value="CONSERVED VIRULENCE FACTOR B"/>
    <property type="match status" value="1"/>
</dbReference>
<evidence type="ECO:0000259" key="2">
    <source>
        <dbReference type="Pfam" id="PF13509"/>
    </source>
</evidence>
<keyword evidence="5" id="KW-1185">Reference proteome</keyword>
<dbReference type="EMBL" id="JAPTGG010000005">
    <property type="protein sequence ID" value="MCZ0865167.1"/>
    <property type="molecule type" value="Genomic_DNA"/>
</dbReference>
<proteinExistence type="inferred from homology"/>
<protein>
    <submittedName>
        <fullName evidence="4">S1-like domain-containing RNA-binding protein</fullName>
    </submittedName>
</protein>
<evidence type="ECO:0000313" key="4">
    <source>
        <dbReference type="EMBL" id="MCZ0865167.1"/>
    </source>
</evidence>
<comment type="similarity">
    <text evidence="1">Belongs to the CvfB family.</text>
</comment>
<feature type="domain" description="Conserved virulence factor B first S1" evidence="2">
    <location>
        <begin position="75"/>
        <end position="134"/>
    </location>
</feature>
<comment type="caution">
    <text evidence="4">The sequence shown here is derived from an EMBL/GenBank/DDBJ whole genome shotgun (WGS) entry which is preliminary data.</text>
</comment>
<dbReference type="Proteomes" id="UP001069090">
    <property type="component" value="Unassembled WGS sequence"/>
</dbReference>
<dbReference type="Gene3D" id="2.40.50.140">
    <property type="entry name" value="Nucleic acid-binding proteins"/>
    <property type="match status" value="1"/>
</dbReference>